<dbReference type="PANTHER" id="PTHR21347">
    <property type="entry name" value="CLEFT LIP AND PALATE ASSOCIATED TRANSMEMBRANE PROTEIN-RELATED"/>
    <property type="match status" value="1"/>
</dbReference>
<evidence type="ECO:0000256" key="5">
    <source>
        <dbReference type="ARBA" id="ARBA00023136"/>
    </source>
</evidence>
<evidence type="ECO:0000256" key="1">
    <source>
        <dbReference type="ARBA" id="ARBA00004141"/>
    </source>
</evidence>
<proteinExistence type="inferred from homology"/>
<feature type="transmembrane region" description="Helical" evidence="7">
    <location>
        <begin position="153"/>
        <end position="175"/>
    </location>
</feature>
<dbReference type="GO" id="GO:0016020">
    <property type="term" value="C:membrane"/>
    <property type="evidence" value="ECO:0007669"/>
    <property type="project" value="UniProtKB-SubCell"/>
</dbReference>
<dbReference type="OrthoDB" id="378564at2759"/>
<comment type="subcellular location">
    <subcellularLocation>
        <location evidence="1">Membrane</location>
        <topology evidence="1">Multi-pass membrane protein</topology>
    </subcellularLocation>
</comment>
<protein>
    <recommendedName>
        <fullName evidence="10">Cleft lip and palate transmembrane 1</fullName>
    </recommendedName>
</protein>
<dbReference type="GO" id="GO:0012505">
    <property type="term" value="C:endomembrane system"/>
    <property type="evidence" value="ECO:0007669"/>
    <property type="project" value="TreeGrafter"/>
</dbReference>
<keyword evidence="4 7" id="KW-1133">Transmembrane helix</keyword>
<dbReference type="Pfam" id="PF05602">
    <property type="entry name" value="CLPTM1"/>
    <property type="match status" value="1"/>
</dbReference>
<feature type="transmembrane region" description="Helical" evidence="7">
    <location>
        <begin position="187"/>
        <end position="209"/>
    </location>
</feature>
<evidence type="ECO:0000256" key="6">
    <source>
        <dbReference type="SAM" id="MobiDB-lite"/>
    </source>
</evidence>
<dbReference type="Proteomes" id="UP000473826">
    <property type="component" value="Unassembled WGS sequence"/>
</dbReference>
<keyword evidence="9" id="KW-1185">Reference proteome</keyword>
<comment type="similarity">
    <text evidence="2">Belongs to the CLPTM1 family.</text>
</comment>
<keyword evidence="5 7" id="KW-0472">Membrane</keyword>
<dbReference type="InterPro" id="IPR008429">
    <property type="entry name" value="CLPTM1"/>
</dbReference>
<evidence type="ECO:0000313" key="9">
    <source>
        <dbReference type="Proteomes" id="UP000473826"/>
    </source>
</evidence>
<evidence type="ECO:0000256" key="7">
    <source>
        <dbReference type="SAM" id="Phobius"/>
    </source>
</evidence>
<evidence type="ECO:0008006" key="10">
    <source>
        <dbReference type="Google" id="ProtNLM"/>
    </source>
</evidence>
<organism evidence="8 9">
    <name type="scientific">Vanrija humicola</name>
    <name type="common">Yeast</name>
    <name type="synonym">Cryptococcus humicola</name>
    <dbReference type="NCBI Taxonomy" id="5417"/>
    <lineage>
        <taxon>Eukaryota</taxon>
        <taxon>Fungi</taxon>
        <taxon>Dikarya</taxon>
        <taxon>Basidiomycota</taxon>
        <taxon>Agaricomycotina</taxon>
        <taxon>Tremellomycetes</taxon>
        <taxon>Trichosporonales</taxon>
        <taxon>Trichosporonaceae</taxon>
        <taxon>Vanrija</taxon>
    </lineage>
</organism>
<keyword evidence="3 7" id="KW-0812">Transmembrane</keyword>
<comment type="caution">
    <text evidence="8">The sequence shown here is derived from an EMBL/GenBank/DDBJ whole genome shotgun (WGS) entry which is preliminary data.</text>
</comment>
<name>A0A7D8YSM7_VANHU</name>
<evidence type="ECO:0000256" key="3">
    <source>
        <dbReference type="ARBA" id="ARBA00022692"/>
    </source>
</evidence>
<dbReference type="PANTHER" id="PTHR21347:SF0">
    <property type="entry name" value="LIPID SCRAMBLASE CLPTM1L"/>
    <property type="match status" value="1"/>
</dbReference>
<feature type="region of interest" description="Disordered" evidence="6">
    <location>
        <begin position="1"/>
        <end position="21"/>
    </location>
</feature>
<feature type="transmembrane region" description="Helical" evidence="7">
    <location>
        <begin position="305"/>
        <end position="326"/>
    </location>
</feature>
<sequence length="445" mass="51089">MPKRRVRKEKSLLAKDTDEEDEVEEVVEDKSARTILAHWARNLTVTVVSDANEVNLAQMPPTATPFYNLVEDGKAVYYPPVFPNDFWLLKENMAEINETTPTVPLRVTYQAIGHIKFNIFSSMTASFEQASQQQGGGAELDEVKRMLTETNPILLVTTVIVTILHMVFEFLAFSSDVSHWRKKDRDLVGVSLRTILTNCFVQLVILLYLQDSSEETSMMILFTQGIGLLIEAWKITKIVDIKVHKDDTSIIGYKVTFEDKHELSEDEKKTQEYDKLAFKIVSYFAIPLLLGYAGYSLKYKTHRSWYSFIVTTLAQAIYMFGFVQLIPQLIINYKLKSVAHMPMKAMVYKVLSTVVDDFFAFCIKMPWLHRLACFRDDAVFVVLLYQRWIYRIDYSRVNEYGQLDEAKAEGEKGEKAEGEKDAEVKADAKDAKGKKIKNPESKKNK</sequence>
<gene>
    <name evidence="8" type="ORF">VHUM_04264</name>
</gene>
<feature type="region of interest" description="Disordered" evidence="6">
    <location>
        <begin position="406"/>
        <end position="445"/>
    </location>
</feature>
<evidence type="ECO:0000256" key="4">
    <source>
        <dbReference type="ARBA" id="ARBA00022989"/>
    </source>
</evidence>
<feature type="transmembrane region" description="Helical" evidence="7">
    <location>
        <begin position="276"/>
        <end position="293"/>
    </location>
</feature>
<dbReference type="AlphaFoldDB" id="A0A7D8YSM7"/>
<reference evidence="8 9" key="1">
    <citation type="journal article" date="2019" name="PLoS Genet.">
        <title>Convergent evolution of linked mating-type loci in basidiomycete fungi.</title>
        <authorList>
            <person name="Sun S."/>
            <person name="Coelho M.A."/>
            <person name="Heitman J."/>
            <person name="Nowrousian M."/>
        </authorList>
    </citation>
    <scope>NUCLEOTIDE SEQUENCE [LARGE SCALE GENOMIC DNA]</scope>
    <source>
        <strain evidence="8 9">CBS 4282</strain>
    </source>
</reference>
<accession>A0A7D8YSM7</accession>
<dbReference type="EMBL" id="QKWK01000017">
    <property type="protein sequence ID" value="TXT04266.1"/>
    <property type="molecule type" value="Genomic_DNA"/>
</dbReference>
<evidence type="ECO:0000256" key="2">
    <source>
        <dbReference type="ARBA" id="ARBA00009310"/>
    </source>
</evidence>
<evidence type="ECO:0000313" key="8">
    <source>
        <dbReference type="EMBL" id="TXT04266.1"/>
    </source>
</evidence>